<feature type="compositionally biased region" description="Polar residues" evidence="5">
    <location>
        <begin position="71"/>
        <end position="82"/>
    </location>
</feature>
<feature type="region of interest" description="Disordered" evidence="5">
    <location>
        <begin position="62"/>
        <end position="84"/>
    </location>
</feature>
<organism evidence="6 7">
    <name type="scientific">Cylindrotheca closterium</name>
    <dbReference type="NCBI Taxonomy" id="2856"/>
    <lineage>
        <taxon>Eukaryota</taxon>
        <taxon>Sar</taxon>
        <taxon>Stramenopiles</taxon>
        <taxon>Ochrophyta</taxon>
        <taxon>Bacillariophyta</taxon>
        <taxon>Bacillariophyceae</taxon>
        <taxon>Bacillariophycidae</taxon>
        <taxon>Bacillariales</taxon>
        <taxon>Bacillariaceae</taxon>
        <taxon>Cylindrotheca</taxon>
    </lineage>
</organism>
<reference evidence="6" key="1">
    <citation type="submission" date="2023-08" db="EMBL/GenBank/DDBJ databases">
        <authorList>
            <person name="Audoor S."/>
            <person name="Bilcke G."/>
        </authorList>
    </citation>
    <scope>NUCLEOTIDE SEQUENCE</scope>
</reference>
<feature type="compositionally biased region" description="Basic residues" evidence="5">
    <location>
        <begin position="1"/>
        <end position="26"/>
    </location>
</feature>
<name>A0AAD2CJV1_9STRA</name>
<dbReference type="GO" id="GO:0042273">
    <property type="term" value="P:ribosomal large subunit biogenesis"/>
    <property type="evidence" value="ECO:0007669"/>
    <property type="project" value="TreeGrafter"/>
</dbReference>
<gene>
    <name evidence="6" type="ORF">CYCCA115_LOCUS4376</name>
</gene>
<evidence type="ECO:0000256" key="5">
    <source>
        <dbReference type="SAM" id="MobiDB-lite"/>
    </source>
</evidence>
<feature type="region of interest" description="Disordered" evidence="5">
    <location>
        <begin position="1"/>
        <end position="33"/>
    </location>
</feature>
<sequence length="167" mass="19342">MVKHGRNKKRRAGRIGKTKLKNKTYKRWNPSPKFGNDVIKANWDNTKSPSQNLASLGLLAKPNQDVKRPNEQQGYDPSNTPSLVELFDIPDSDSMKVRKEYPMEEDDQKYIAKCMKKYGTDYGKMFRDHKINKMQHTETVLRKMGARFLLLSAEQRTVDIPAKAQQE</sequence>
<dbReference type="PANTHER" id="PTHR13243:SF1">
    <property type="entry name" value="NUCLEOLAR PROTEIN 16"/>
    <property type="match status" value="1"/>
</dbReference>
<dbReference type="EMBL" id="CAKOGP040000446">
    <property type="protein sequence ID" value="CAJ1935039.1"/>
    <property type="molecule type" value="Genomic_DNA"/>
</dbReference>
<dbReference type="AlphaFoldDB" id="A0AAD2CJV1"/>
<accession>A0AAD2CJV1</accession>
<dbReference type="Proteomes" id="UP001295423">
    <property type="component" value="Unassembled WGS sequence"/>
</dbReference>
<comment type="caution">
    <text evidence="6">The sequence shown here is derived from an EMBL/GenBank/DDBJ whole genome shotgun (WGS) entry which is preliminary data.</text>
</comment>
<evidence type="ECO:0000256" key="2">
    <source>
        <dbReference type="ARBA" id="ARBA00008479"/>
    </source>
</evidence>
<comment type="similarity">
    <text evidence="2">Belongs to the NOP16 family.</text>
</comment>
<dbReference type="PANTHER" id="PTHR13243">
    <property type="entry name" value="HSPC111 PROTEIN-RELATED"/>
    <property type="match status" value="1"/>
</dbReference>
<keyword evidence="7" id="KW-1185">Reference proteome</keyword>
<evidence type="ECO:0000256" key="4">
    <source>
        <dbReference type="ARBA" id="ARBA00023242"/>
    </source>
</evidence>
<comment type="subcellular location">
    <subcellularLocation>
        <location evidence="1">Nucleus</location>
        <location evidence="1">Nucleolus</location>
    </subcellularLocation>
</comment>
<proteinExistence type="inferred from homology"/>
<evidence type="ECO:0000256" key="1">
    <source>
        <dbReference type="ARBA" id="ARBA00004604"/>
    </source>
</evidence>
<dbReference type="InterPro" id="IPR019002">
    <property type="entry name" value="Ribosome_biogenesis_Nop16"/>
</dbReference>
<keyword evidence="4" id="KW-0539">Nucleus</keyword>
<protein>
    <recommendedName>
        <fullName evidence="3">Nucleolar protein 16</fullName>
    </recommendedName>
</protein>
<dbReference type="Pfam" id="PF09420">
    <property type="entry name" value="Nop16"/>
    <property type="match status" value="2"/>
</dbReference>
<dbReference type="GO" id="GO:0005730">
    <property type="term" value="C:nucleolus"/>
    <property type="evidence" value="ECO:0007669"/>
    <property type="project" value="UniProtKB-SubCell"/>
</dbReference>
<evidence type="ECO:0000256" key="3">
    <source>
        <dbReference type="ARBA" id="ARBA00015522"/>
    </source>
</evidence>
<evidence type="ECO:0000313" key="7">
    <source>
        <dbReference type="Proteomes" id="UP001295423"/>
    </source>
</evidence>
<evidence type="ECO:0000313" key="6">
    <source>
        <dbReference type="EMBL" id="CAJ1935039.1"/>
    </source>
</evidence>